<dbReference type="STRING" id="1434123.MSVAZ_1327"/>
<gene>
    <name evidence="1" type="ORF">MSVAZ_1327</name>
</gene>
<dbReference type="SMART" id="SM01059">
    <property type="entry name" value="CAT"/>
    <property type="match status" value="1"/>
</dbReference>
<accession>A0A0E3LH38</accession>
<dbReference type="Gene3D" id="3.30.559.10">
    <property type="entry name" value="Chloramphenicol acetyltransferase-like domain"/>
    <property type="match status" value="1"/>
</dbReference>
<dbReference type="GeneID" id="24809745"/>
<reference evidence="1 2" key="1">
    <citation type="submission" date="2014-07" db="EMBL/GenBank/DDBJ databases">
        <title>Methanogenic archaea and the global carbon cycle.</title>
        <authorList>
            <person name="Henriksen J.R."/>
            <person name="Luke J."/>
            <person name="Reinhart S."/>
            <person name="Benedict M.N."/>
            <person name="Youngblut N.D."/>
            <person name="Metcalf M.E."/>
            <person name="Whitaker R.J."/>
            <person name="Metcalf W.W."/>
        </authorList>
    </citation>
    <scope>NUCLEOTIDE SEQUENCE [LARGE SCALE GENOMIC DNA]</scope>
    <source>
        <strain evidence="1 2">Z-761</strain>
    </source>
</reference>
<protein>
    <submittedName>
        <fullName evidence="1">Chloramphenicol acetyltransferase</fullName>
        <ecNumber evidence="1">2.3.1.28</ecNumber>
    </submittedName>
</protein>
<evidence type="ECO:0000313" key="1">
    <source>
        <dbReference type="EMBL" id="AKB43596.1"/>
    </source>
</evidence>
<keyword evidence="2" id="KW-1185">Reference proteome</keyword>
<dbReference type="GO" id="GO:0008811">
    <property type="term" value="F:chloramphenicol O-acetyltransferase activity"/>
    <property type="evidence" value="ECO:0007669"/>
    <property type="project" value="UniProtKB-EC"/>
</dbReference>
<dbReference type="PANTHER" id="PTHR38474:SF1">
    <property type="entry name" value="SLR0299 PROTEIN"/>
    <property type="match status" value="1"/>
</dbReference>
<dbReference type="RefSeq" id="WP_048119700.1">
    <property type="nucleotide sequence ID" value="NZ_CP009520.1"/>
</dbReference>
<sequence>MGNRYQTIDFETWKRKEYCQIYRNAVQPQYCVSFELDVTNFKKRVKENNWSFTMAFIFAVTKCANEIEEFRYRFFDGEVVLYESIDTSFTYLDKETELFKVVYVPMQDTIEKFVELATVTAENQKESFTGPVENDVYQFSALPWITFTHISHTDFGNREKAQPIFDWGKYQEREGKLMMPFAVQVHHAFVDGIHIGKLADKLQRYLDEV</sequence>
<keyword evidence="1" id="KW-0808">Transferase</keyword>
<dbReference type="HOGENOM" id="CLU_093121_0_0_2"/>
<dbReference type="InterPro" id="IPR023213">
    <property type="entry name" value="CAT-like_dom_sf"/>
</dbReference>
<name>A0A0E3LH38_9EURY</name>
<dbReference type="PIRSF" id="PIRSF000440">
    <property type="entry name" value="CAT"/>
    <property type="match status" value="1"/>
</dbReference>
<dbReference type="EMBL" id="CP009520">
    <property type="protein sequence ID" value="AKB43596.1"/>
    <property type="molecule type" value="Genomic_DNA"/>
</dbReference>
<dbReference type="Proteomes" id="UP000033096">
    <property type="component" value="Chromosome"/>
</dbReference>
<proteinExistence type="predicted"/>
<dbReference type="PATRIC" id="fig|1434123.4.peg.1582"/>
<dbReference type="KEGG" id="mvc:MSVAZ_1327"/>
<dbReference type="InterPro" id="IPR001707">
    <property type="entry name" value="Cmp_AcTrfase"/>
</dbReference>
<dbReference type="AlphaFoldDB" id="A0A0E3LH38"/>
<dbReference type="SUPFAM" id="SSF52777">
    <property type="entry name" value="CoA-dependent acyltransferases"/>
    <property type="match status" value="1"/>
</dbReference>
<evidence type="ECO:0000313" key="2">
    <source>
        <dbReference type="Proteomes" id="UP000033096"/>
    </source>
</evidence>
<dbReference type="EC" id="2.3.1.28" evidence="1"/>
<dbReference type="Pfam" id="PF00302">
    <property type="entry name" value="CAT"/>
    <property type="match status" value="1"/>
</dbReference>
<keyword evidence="1" id="KW-0012">Acyltransferase</keyword>
<dbReference type="PANTHER" id="PTHR38474">
    <property type="entry name" value="SLR0299 PROTEIN"/>
    <property type="match status" value="1"/>
</dbReference>
<organism evidence="1 2">
    <name type="scientific">Methanosarcina vacuolata Z-761</name>
    <dbReference type="NCBI Taxonomy" id="1434123"/>
    <lineage>
        <taxon>Archaea</taxon>
        <taxon>Methanobacteriati</taxon>
        <taxon>Methanobacteriota</taxon>
        <taxon>Stenosarchaea group</taxon>
        <taxon>Methanomicrobia</taxon>
        <taxon>Methanosarcinales</taxon>
        <taxon>Methanosarcinaceae</taxon>
        <taxon>Methanosarcina</taxon>
    </lineage>
</organism>